<reference evidence="1 2" key="1">
    <citation type="submission" date="2019-09" db="EMBL/GenBank/DDBJ databases">
        <authorList>
            <person name="Brejova B."/>
        </authorList>
    </citation>
    <scope>NUCLEOTIDE SEQUENCE [LARGE SCALE GENOMIC DNA]</scope>
</reference>
<keyword evidence="2" id="KW-1185">Reference proteome</keyword>
<protein>
    <submittedName>
        <fullName evidence="1">Uncharacterized protein</fullName>
    </submittedName>
</protein>
<dbReference type="RefSeq" id="XP_031855819.1">
    <property type="nucleotide sequence ID" value="XM_031999928.1"/>
</dbReference>
<accession>A0A5E8BZ20</accession>
<gene>
    <name evidence="1" type="ORF">SAPINGB_P005213</name>
</gene>
<proteinExistence type="predicted"/>
<sequence length="125" mass="14465">MDNNIKLEYPFFMTDEELEKAIECLLPFAEMNNDSFLQYLISQETSNPSFCEYTTDDILKEINATIKEEFGTEDIIIYPNETTTIPILSPLDDYNYSNDNDNLSLTEITKDLESLLNEIKIPDDT</sequence>
<organism evidence="1 2">
    <name type="scientific">Magnusiomyces paraingens</name>
    <dbReference type="NCBI Taxonomy" id="2606893"/>
    <lineage>
        <taxon>Eukaryota</taxon>
        <taxon>Fungi</taxon>
        <taxon>Dikarya</taxon>
        <taxon>Ascomycota</taxon>
        <taxon>Saccharomycotina</taxon>
        <taxon>Dipodascomycetes</taxon>
        <taxon>Dipodascales</taxon>
        <taxon>Dipodascaceae</taxon>
        <taxon>Magnusiomyces</taxon>
    </lineage>
</organism>
<name>A0A5E8BZ20_9ASCO</name>
<dbReference type="Proteomes" id="UP000398389">
    <property type="component" value="Unassembled WGS sequence"/>
</dbReference>
<evidence type="ECO:0000313" key="2">
    <source>
        <dbReference type="Proteomes" id="UP000398389"/>
    </source>
</evidence>
<evidence type="ECO:0000313" key="1">
    <source>
        <dbReference type="EMBL" id="VVT56684.1"/>
    </source>
</evidence>
<dbReference type="EMBL" id="CABVLU010000004">
    <property type="protein sequence ID" value="VVT56684.1"/>
    <property type="molecule type" value="Genomic_DNA"/>
</dbReference>
<dbReference type="GeneID" id="43584028"/>
<dbReference type="AlphaFoldDB" id="A0A5E8BZ20"/>